<dbReference type="EMBL" id="KN833070">
    <property type="protein sequence ID" value="KIM73920.1"/>
    <property type="molecule type" value="Genomic_DNA"/>
</dbReference>
<accession>A0A0C3EMU8</accession>
<evidence type="ECO:0000313" key="3">
    <source>
        <dbReference type="Proteomes" id="UP000054166"/>
    </source>
</evidence>
<protein>
    <submittedName>
        <fullName evidence="2">Uncharacterized protein</fullName>
    </submittedName>
</protein>
<reference evidence="2 3" key="1">
    <citation type="submission" date="2014-04" db="EMBL/GenBank/DDBJ databases">
        <authorList>
            <consortium name="DOE Joint Genome Institute"/>
            <person name="Kuo A."/>
            <person name="Tarkka M."/>
            <person name="Buscot F."/>
            <person name="Kohler A."/>
            <person name="Nagy L.G."/>
            <person name="Floudas D."/>
            <person name="Copeland A."/>
            <person name="Barry K.W."/>
            <person name="Cichocki N."/>
            <person name="Veneault-Fourrey C."/>
            <person name="LaButti K."/>
            <person name="Lindquist E.A."/>
            <person name="Lipzen A."/>
            <person name="Lundell T."/>
            <person name="Morin E."/>
            <person name="Murat C."/>
            <person name="Sun H."/>
            <person name="Tunlid A."/>
            <person name="Henrissat B."/>
            <person name="Grigoriev I.V."/>
            <person name="Hibbett D.S."/>
            <person name="Martin F."/>
            <person name="Nordberg H.P."/>
            <person name="Cantor M.N."/>
            <person name="Hua S.X."/>
        </authorList>
    </citation>
    <scope>NUCLEOTIDE SEQUENCE [LARGE SCALE GENOMIC DNA]</scope>
    <source>
        <strain evidence="2 3">F 1598</strain>
    </source>
</reference>
<organism evidence="2 3">
    <name type="scientific">Piloderma croceum (strain F 1598)</name>
    <dbReference type="NCBI Taxonomy" id="765440"/>
    <lineage>
        <taxon>Eukaryota</taxon>
        <taxon>Fungi</taxon>
        <taxon>Dikarya</taxon>
        <taxon>Basidiomycota</taxon>
        <taxon>Agaricomycotina</taxon>
        <taxon>Agaricomycetes</taxon>
        <taxon>Agaricomycetidae</taxon>
        <taxon>Atheliales</taxon>
        <taxon>Atheliaceae</taxon>
        <taxon>Piloderma</taxon>
    </lineage>
</organism>
<gene>
    <name evidence="2" type="ORF">PILCRDRAFT_14825</name>
</gene>
<reference evidence="3" key="2">
    <citation type="submission" date="2015-01" db="EMBL/GenBank/DDBJ databases">
        <title>Evolutionary Origins and Diversification of the Mycorrhizal Mutualists.</title>
        <authorList>
            <consortium name="DOE Joint Genome Institute"/>
            <consortium name="Mycorrhizal Genomics Consortium"/>
            <person name="Kohler A."/>
            <person name="Kuo A."/>
            <person name="Nagy L.G."/>
            <person name="Floudas D."/>
            <person name="Copeland A."/>
            <person name="Barry K.W."/>
            <person name="Cichocki N."/>
            <person name="Veneault-Fourrey C."/>
            <person name="LaButti K."/>
            <person name="Lindquist E.A."/>
            <person name="Lipzen A."/>
            <person name="Lundell T."/>
            <person name="Morin E."/>
            <person name="Murat C."/>
            <person name="Riley R."/>
            <person name="Ohm R."/>
            <person name="Sun H."/>
            <person name="Tunlid A."/>
            <person name="Henrissat B."/>
            <person name="Grigoriev I.V."/>
            <person name="Hibbett D.S."/>
            <person name="Martin F."/>
        </authorList>
    </citation>
    <scope>NUCLEOTIDE SEQUENCE [LARGE SCALE GENOMIC DNA]</scope>
    <source>
        <strain evidence="3">F 1598</strain>
    </source>
</reference>
<dbReference type="AlphaFoldDB" id="A0A0C3EMU8"/>
<dbReference type="Proteomes" id="UP000054166">
    <property type="component" value="Unassembled WGS sequence"/>
</dbReference>
<evidence type="ECO:0000313" key="2">
    <source>
        <dbReference type="EMBL" id="KIM73920.1"/>
    </source>
</evidence>
<dbReference type="InParanoid" id="A0A0C3EMU8"/>
<name>A0A0C3EMU8_PILCF</name>
<dbReference type="HOGENOM" id="CLU_2655381_0_0_1"/>
<sequence>MDMPPKGSHKEGAAPHCGTTDDPPPKRAQKKTARAAQDASVAHRIRRLSFVELSGYFSATCSSGAMALRPVVDEIL</sequence>
<feature type="region of interest" description="Disordered" evidence="1">
    <location>
        <begin position="1"/>
        <end position="39"/>
    </location>
</feature>
<proteinExistence type="predicted"/>
<keyword evidence="3" id="KW-1185">Reference proteome</keyword>
<evidence type="ECO:0000256" key="1">
    <source>
        <dbReference type="SAM" id="MobiDB-lite"/>
    </source>
</evidence>